<evidence type="ECO:0000256" key="5">
    <source>
        <dbReference type="ARBA" id="ARBA00022692"/>
    </source>
</evidence>
<keyword evidence="12" id="KW-1185">Reference proteome</keyword>
<keyword evidence="4" id="KW-1003">Cell membrane</keyword>
<evidence type="ECO:0000259" key="10">
    <source>
        <dbReference type="PROSITE" id="PS50928"/>
    </source>
</evidence>
<keyword evidence="5 9" id="KW-0812">Transmembrane</keyword>
<evidence type="ECO:0000313" key="12">
    <source>
        <dbReference type="Proteomes" id="UP000474024"/>
    </source>
</evidence>
<feature type="domain" description="ABC transmembrane type-1" evidence="10">
    <location>
        <begin position="17"/>
        <end position="205"/>
    </location>
</feature>
<gene>
    <name evidence="11" type="ORF">FYJ75_05590</name>
</gene>
<comment type="subcellular location">
    <subcellularLocation>
        <location evidence="1 9">Cell membrane</location>
        <topology evidence="1 9">Multi-pass membrane protein</topology>
    </subcellularLocation>
</comment>
<feature type="transmembrane region" description="Helical" evidence="9">
    <location>
        <begin position="16"/>
        <end position="41"/>
    </location>
</feature>
<feature type="transmembrane region" description="Helical" evidence="9">
    <location>
        <begin position="187"/>
        <end position="208"/>
    </location>
</feature>
<dbReference type="InterPro" id="IPR010065">
    <property type="entry name" value="AA_ABC_transptr_permease_3TM"/>
</dbReference>
<dbReference type="GO" id="GO:0022857">
    <property type="term" value="F:transmembrane transporter activity"/>
    <property type="evidence" value="ECO:0007669"/>
    <property type="project" value="InterPro"/>
</dbReference>
<feature type="transmembrane region" description="Helical" evidence="9">
    <location>
        <begin position="131"/>
        <end position="153"/>
    </location>
</feature>
<accession>A0A6L5YS33</accession>
<dbReference type="GO" id="GO:0043190">
    <property type="term" value="C:ATP-binding cassette (ABC) transporter complex"/>
    <property type="evidence" value="ECO:0007669"/>
    <property type="project" value="InterPro"/>
</dbReference>
<dbReference type="AlphaFoldDB" id="A0A6L5YS33"/>
<keyword evidence="6" id="KW-0029">Amino-acid transport</keyword>
<keyword evidence="8 9" id="KW-0472">Membrane</keyword>
<dbReference type="Pfam" id="PF00528">
    <property type="entry name" value="BPD_transp_1"/>
    <property type="match status" value="1"/>
</dbReference>
<dbReference type="SUPFAM" id="SSF161098">
    <property type="entry name" value="MetI-like"/>
    <property type="match status" value="1"/>
</dbReference>
<evidence type="ECO:0000256" key="3">
    <source>
        <dbReference type="ARBA" id="ARBA00022448"/>
    </source>
</evidence>
<sequence>MNWDFIMEYLPMYERAAILTVKLGLIGIAFAVLVGLICAMIQYHKIPVARQIVAVYIELSRNTPLLVQLFFIYYGLPKLGLQFGPELCGIIGLAFLGGSYMAESFRSGLETIEPIQRESALSLGMTNRQTMQYVILPQAVSISVPAFVANVIFLLKETSVFSAISLMDLMFTAKDLIGLYYKTIESLFLLVVFYLIILLPVSILGSLLERRLRHAGFGA</sequence>
<dbReference type="CDD" id="cd06261">
    <property type="entry name" value="TM_PBP2"/>
    <property type="match status" value="1"/>
</dbReference>
<evidence type="ECO:0000256" key="6">
    <source>
        <dbReference type="ARBA" id="ARBA00022970"/>
    </source>
</evidence>
<evidence type="ECO:0000256" key="2">
    <source>
        <dbReference type="ARBA" id="ARBA00010072"/>
    </source>
</evidence>
<evidence type="ECO:0000256" key="8">
    <source>
        <dbReference type="ARBA" id="ARBA00023136"/>
    </source>
</evidence>
<dbReference type="InterPro" id="IPR043429">
    <property type="entry name" value="ArtM/GltK/GlnP/TcyL/YhdX-like"/>
</dbReference>
<dbReference type="PANTHER" id="PTHR30614:SF37">
    <property type="entry name" value="AMINO-ACID ABC TRANSPORTER PERMEASE PROTEIN YHDX-RELATED"/>
    <property type="match status" value="1"/>
</dbReference>
<comment type="caution">
    <text evidence="11">The sequence shown here is derived from an EMBL/GenBank/DDBJ whole genome shotgun (WGS) entry which is preliminary data.</text>
</comment>
<protein>
    <submittedName>
        <fullName evidence="11">Amino acid ABC transporter permease</fullName>
    </submittedName>
</protein>
<evidence type="ECO:0000313" key="11">
    <source>
        <dbReference type="EMBL" id="MST74511.1"/>
    </source>
</evidence>
<reference evidence="11 12" key="1">
    <citation type="submission" date="2019-08" db="EMBL/GenBank/DDBJ databases">
        <title>In-depth cultivation of the pig gut microbiome towards novel bacterial diversity and tailored functional studies.</title>
        <authorList>
            <person name="Wylensek D."/>
            <person name="Hitch T.C.A."/>
            <person name="Clavel T."/>
        </authorList>
    </citation>
    <scope>NUCLEOTIDE SEQUENCE [LARGE SCALE GENOMIC DNA]</scope>
    <source>
        <strain evidence="11 12">MUC/MUC-530-WT-4D</strain>
    </source>
</reference>
<evidence type="ECO:0000256" key="9">
    <source>
        <dbReference type="RuleBase" id="RU363032"/>
    </source>
</evidence>
<dbReference type="PANTHER" id="PTHR30614">
    <property type="entry name" value="MEMBRANE COMPONENT OF AMINO ACID ABC TRANSPORTER"/>
    <property type="match status" value="1"/>
</dbReference>
<dbReference type="Gene3D" id="1.10.3720.10">
    <property type="entry name" value="MetI-like"/>
    <property type="match status" value="1"/>
</dbReference>
<evidence type="ECO:0000256" key="7">
    <source>
        <dbReference type="ARBA" id="ARBA00022989"/>
    </source>
</evidence>
<comment type="similarity">
    <text evidence="2">Belongs to the binding-protein-dependent transport system permease family. HisMQ subfamily.</text>
</comment>
<keyword evidence="3 9" id="KW-0813">Transport</keyword>
<dbReference type="InterPro" id="IPR035906">
    <property type="entry name" value="MetI-like_sf"/>
</dbReference>
<dbReference type="InterPro" id="IPR000515">
    <property type="entry name" value="MetI-like"/>
</dbReference>
<keyword evidence="7 9" id="KW-1133">Transmembrane helix</keyword>
<organism evidence="11 12">
    <name type="scientific">Roseburia porci</name>
    <dbReference type="NCBI Taxonomy" id="2605790"/>
    <lineage>
        <taxon>Bacteria</taxon>
        <taxon>Bacillati</taxon>
        <taxon>Bacillota</taxon>
        <taxon>Clostridia</taxon>
        <taxon>Lachnospirales</taxon>
        <taxon>Lachnospiraceae</taxon>
        <taxon>Roseburia</taxon>
    </lineage>
</organism>
<proteinExistence type="inferred from homology"/>
<dbReference type="PROSITE" id="PS50928">
    <property type="entry name" value="ABC_TM1"/>
    <property type="match status" value="1"/>
</dbReference>
<dbReference type="GO" id="GO:0006865">
    <property type="term" value="P:amino acid transport"/>
    <property type="evidence" value="ECO:0007669"/>
    <property type="project" value="UniProtKB-KW"/>
</dbReference>
<dbReference type="EMBL" id="VUNI01000006">
    <property type="protein sequence ID" value="MST74511.1"/>
    <property type="molecule type" value="Genomic_DNA"/>
</dbReference>
<evidence type="ECO:0000256" key="4">
    <source>
        <dbReference type="ARBA" id="ARBA00022475"/>
    </source>
</evidence>
<name>A0A6L5YS33_9FIRM</name>
<dbReference type="NCBIfam" id="TIGR01726">
    <property type="entry name" value="HEQRo_perm_3TM"/>
    <property type="match status" value="1"/>
</dbReference>
<dbReference type="Proteomes" id="UP000474024">
    <property type="component" value="Unassembled WGS sequence"/>
</dbReference>
<evidence type="ECO:0000256" key="1">
    <source>
        <dbReference type="ARBA" id="ARBA00004651"/>
    </source>
</evidence>
<dbReference type="RefSeq" id="WP_154429475.1">
    <property type="nucleotide sequence ID" value="NZ_VUNI01000006.1"/>
</dbReference>